<gene>
    <name evidence="1" type="ORF">GCM10010913_34170</name>
</gene>
<evidence type="ECO:0000313" key="2">
    <source>
        <dbReference type="Proteomes" id="UP000608420"/>
    </source>
</evidence>
<keyword evidence="2" id="KW-1185">Reference proteome</keyword>
<protein>
    <submittedName>
        <fullName evidence="1">Uncharacterized protein</fullName>
    </submittedName>
</protein>
<sequence>MDKQEYAQYLLGLMDEEADAEEIDEDMFYGYFQMYMPSGEGVERTFSPLPDGEAYQQRIVQIYEMLDPKEFAGNTVPGYFNGKSGAAPEDLIQAYGSKHIAELKQLLEQHADEEYTAEAIHYLGMIDEVVVLPPGKLEQYRKQYEPLVHDTLFELISEHSEGDEPVEILSEAFYSIACDYWISYYLQWHRYGLGGDPLASYFELYRLGYSATFAGNKLYLGA</sequence>
<organism evidence="1 2">
    <name type="scientific">Paenibacillus aceti</name>
    <dbReference type="NCBI Taxonomy" id="1820010"/>
    <lineage>
        <taxon>Bacteria</taxon>
        <taxon>Bacillati</taxon>
        <taxon>Bacillota</taxon>
        <taxon>Bacilli</taxon>
        <taxon>Bacillales</taxon>
        <taxon>Paenibacillaceae</taxon>
        <taxon>Paenibacillus</taxon>
    </lineage>
</organism>
<dbReference type="EMBL" id="BMIW01000027">
    <property type="protein sequence ID" value="GGG09492.1"/>
    <property type="molecule type" value="Genomic_DNA"/>
</dbReference>
<comment type="caution">
    <text evidence="1">The sequence shown here is derived from an EMBL/GenBank/DDBJ whole genome shotgun (WGS) entry which is preliminary data.</text>
</comment>
<dbReference type="RefSeq" id="WP_120461655.1">
    <property type="nucleotide sequence ID" value="NZ_BMIW01000027.1"/>
</dbReference>
<proteinExistence type="predicted"/>
<reference evidence="2" key="1">
    <citation type="journal article" date="2019" name="Int. J. Syst. Evol. Microbiol.">
        <title>The Global Catalogue of Microorganisms (GCM) 10K type strain sequencing project: providing services to taxonomists for standard genome sequencing and annotation.</title>
        <authorList>
            <consortium name="The Broad Institute Genomics Platform"/>
            <consortium name="The Broad Institute Genome Sequencing Center for Infectious Disease"/>
            <person name="Wu L."/>
            <person name="Ma J."/>
        </authorList>
    </citation>
    <scope>NUCLEOTIDE SEQUENCE [LARGE SCALE GENOMIC DNA]</scope>
    <source>
        <strain evidence="2">CGMCC 1.15420</strain>
    </source>
</reference>
<dbReference type="Proteomes" id="UP000608420">
    <property type="component" value="Unassembled WGS sequence"/>
</dbReference>
<name>A0ABQ1W3G3_9BACL</name>
<accession>A0ABQ1W3G3</accession>
<evidence type="ECO:0000313" key="1">
    <source>
        <dbReference type="EMBL" id="GGG09492.1"/>
    </source>
</evidence>